<dbReference type="RefSeq" id="WP_073097560.1">
    <property type="nucleotide sequence ID" value="NZ_FRCY01000018.1"/>
</dbReference>
<sequence length="132" mass="15623">MNQEAKLRAKMANDFWHSYQNSPSIKSSFPQVQEIILNLNFNYDESYRKKLKKTLNPNDKAFFQIECINKDCVYGGFNLSSEVRGMISKKVTEYNGHQTCNGYQDFERYKAKDYHCLCKLNYEIEIKYQDGE</sequence>
<dbReference type="AlphaFoldDB" id="A0A1M7QIG8"/>
<proteinExistence type="predicted"/>
<keyword evidence="2" id="KW-1185">Reference proteome</keyword>
<evidence type="ECO:0000313" key="1">
    <source>
        <dbReference type="EMBL" id="SHN30970.1"/>
    </source>
</evidence>
<reference evidence="1 2" key="1">
    <citation type="submission" date="2016-11" db="EMBL/GenBank/DDBJ databases">
        <authorList>
            <person name="Jaros S."/>
            <person name="Januszkiewicz K."/>
            <person name="Wedrychowicz H."/>
        </authorList>
    </citation>
    <scope>NUCLEOTIDE SEQUENCE [LARGE SCALE GENOMIC DNA]</scope>
    <source>
        <strain evidence="1 2">CGMCC 1.6102</strain>
    </source>
</reference>
<dbReference type="Proteomes" id="UP000184513">
    <property type="component" value="Unassembled WGS sequence"/>
</dbReference>
<dbReference type="EMBL" id="FRCY01000018">
    <property type="protein sequence ID" value="SHN30970.1"/>
    <property type="molecule type" value="Genomic_DNA"/>
</dbReference>
<accession>A0A1M7QIG8</accession>
<dbReference type="OrthoDB" id="7063297at2"/>
<name>A0A1M7QIG8_9BACT</name>
<protein>
    <submittedName>
        <fullName evidence="1">Uncharacterized protein</fullName>
    </submittedName>
</protein>
<gene>
    <name evidence="1" type="ORF">SAMN04488057_118103</name>
</gene>
<organism evidence="1 2">
    <name type="scientific">Cyclobacterium lianum</name>
    <dbReference type="NCBI Taxonomy" id="388280"/>
    <lineage>
        <taxon>Bacteria</taxon>
        <taxon>Pseudomonadati</taxon>
        <taxon>Bacteroidota</taxon>
        <taxon>Cytophagia</taxon>
        <taxon>Cytophagales</taxon>
        <taxon>Cyclobacteriaceae</taxon>
        <taxon>Cyclobacterium</taxon>
    </lineage>
</organism>
<evidence type="ECO:0000313" key="2">
    <source>
        <dbReference type="Proteomes" id="UP000184513"/>
    </source>
</evidence>